<organism evidence="1">
    <name type="scientific">Albugo laibachii Nc14</name>
    <dbReference type="NCBI Taxonomy" id="890382"/>
    <lineage>
        <taxon>Eukaryota</taxon>
        <taxon>Sar</taxon>
        <taxon>Stramenopiles</taxon>
        <taxon>Oomycota</taxon>
        <taxon>Peronosporomycetes</taxon>
        <taxon>Albuginales</taxon>
        <taxon>Albuginaceae</taxon>
        <taxon>Albugo</taxon>
    </lineage>
</organism>
<sequence length="182" mass="20870">MTIWIVYKKQFVKAWTLKHPHFGNKSPSRAEGAHAYVKKFLQVSTGALLLVFNKLNTALDHQIKAEVSQRSMEKMHHLVKIPEIFASVSGKISLFALRKCLVQHGKLKQELHPCTGIFTLEMGIPCTYKLAAIIRNRGTLTAYNFHPQWQLKWNSTNGEKKDFGGQWELIRSRIEMLPATKQ</sequence>
<proteinExistence type="predicted"/>
<accession>F0WRY4</accession>
<protein>
    <submittedName>
        <fullName evidence="1">Pc21g00130 putative</fullName>
    </submittedName>
</protein>
<dbReference type="HOGENOM" id="CLU_132220_0_0_1"/>
<dbReference type="EMBL" id="FR824267">
    <property type="protein sequence ID" value="CCA24101.1"/>
    <property type="molecule type" value="Genomic_DNA"/>
</dbReference>
<reference evidence="1" key="2">
    <citation type="submission" date="2011-02" db="EMBL/GenBank/DDBJ databases">
        <authorList>
            <person name="MacLean D."/>
        </authorList>
    </citation>
    <scope>NUCLEOTIDE SEQUENCE</scope>
</reference>
<gene>
    <name evidence="1" type="primary">AlNc14C222G9127</name>
    <name evidence="1" type="ORF">ALNC14_102450</name>
</gene>
<name>F0WRY4_9STRA</name>
<dbReference type="AlphaFoldDB" id="F0WRY4"/>
<reference evidence="1" key="1">
    <citation type="journal article" date="2011" name="PLoS Biol.">
        <title>Gene gain and loss during evolution of obligate parasitism in the white rust pathogen of Arabidopsis thaliana.</title>
        <authorList>
            <person name="Kemen E."/>
            <person name="Gardiner A."/>
            <person name="Schultz-Larsen T."/>
            <person name="Kemen A.C."/>
            <person name="Balmuth A.L."/>
            <person name="Robert-Seilaniantz A."/>
            <person name="Bailey K."/>
            <person name="Holub E."/>
            <person name="Studholme D.J."/>
            <person name="Maclean D."/>
            <person name="Jones J.D."/>
        </authorList>
    </citation>
    <scope>NUCLEOTIDE SEQUENCE</scope>
</reference>
<evidence type="ECO:0000313" key="1">
    <source>
        <dbReference type="EMBL" id="CCA24101.1"/>
    </source>
</evidence>